<proteinExistence type="predicted"/>
<dbReference type="InterPro" id="IPR013785">
    <property type="entry name" value="Aldolase_TIM"/>
</dbReference>
<dbReference type="SUPFAM" id="SSF52540">
    <property type="entry name" value="P-loop containing nucleoside triphosphate hydrolases"/>
    <property type="match status" value="1"/>
</dbReference>
<keyword evidence="1" id="KW-0547">Nucleotide-binding</keyword>
<evidence type="ECO:0000256" key="5">
    <source>
        <dbReference type="ARBA" id="ARBA00023163"/>
    </source>
</evidence>
<dbReference type="Gene3D" id="3.40.50.300">
    <property type="entry name" value="P-loop containing nucleotide triphosphate hydrolases"/>
    <property type="match status" value="1"/>
</dbReference>
<keyword evidence="4" id="KW-0805">Transcription regulation</keyword>
<gene>
    <name evidence="7" type="ORF">C7450_110231</name>
</gene>
<organism evidence="7 8">
    <name type="scientific">Chelatococcus asaccharovorans</name>
    <dbReference type="NCBI Taxonomy" id="28210"/>
    <lineage>
        <taxon>Bacteria</taxon>
        <taxon>Pseudomonadati</taxon>
        <taxon>Pseudomonadota</taxon>
        <taxon>Alphaproteobacteria</taxon>
        <taxon>Hyphomicrobiales</taxon>
        <taxon>Chelatococcaceae</taxon>
        <taxon>Chelatococcus</taxon>
    </lineage>
</organism>
<evidence type="ECO:0000256" key="3">
    <source>
        <dbReference type="ARBA" id="ARBA00023012"/>
    </source>
</evidence>
<accession>A0A2V3TZF9</accession>
<dbReference type="GO" id="GO:0006355">
    <property type="term" value="P:regulation of DNA-templated transcription"/>
    <property type="evidence" value="ECO:0007669"/>
    <property type="project" value="InterPro"/>
</dbReference>
<dbReference type="GO" id="GO:0005524">
    <property type="term" value="F:ATP binding"/>
    <property type="evidence" value="ECO:0007669"/>
    <property type="project" value="InterPro"/>
</dbReference>
<dbReference type="Proteomes" id="UP000248021">
    <property type="component" value="Unassembled WGS sequence"/>
</dbReference>
<dbReference type="PROSITE" id="PS50045">
    <property type="entry name" value="SIGMA54_INTERACT_4"/>
    <property type="match status" value="1"/>
</dbReference>
<dbReference type="PANTHER" id="PTHR31862:SF1">
    <property type="entry name" value="UPF0261 DOMAIN PROTEIN (AFU_ORTHOLOGUE AFUA_1G10120)"/>
    <property type="match status" value="1"/>
</dbReference>
<comment type="caution">
    <text evidence="7">The sequence shown here is derived from an EMBL/GenBank/DDBJ whole genome shotgun (WGS) entry which is preliminary data.</text>
</comment>
<keyword evidence="2" id="KW-0067">ATP-binding</keyword>
<evidence type="ECO:0000313" key="8">
    <source>
        <dbReference type="Proteomes" id="UP000248021"/>
    </source>
</evidence>
<dbReference type="GO" id="GO:0003824">
    <property type="term" value="F:catalytic activity"/>
    <property type="evidence" value="ECO:0007669"/>
    <property type="project" value="InterPro"/>
</dbReference>
<dbReference type="AlphaFoldDB" id="A0A2V3TZF9"/>
<dbReference type="Gene3D" id="1.10.8.60">
    <property type="match status" value="1"/>
</dbReference>
<evidence type="ECO:0000256" key="2">
    <source>
        <dbReference type="ARBA" id="ARBA00022840"/>
    </source>
</evidence>
<dbReference type="PANTHER" id="PTHR31862">
    <property type="entry name" value="UPF0261 DOMAIN PROTEIN (AFU_ORTHOLOGUE AFUA_1G10120)"/>
    <property type="match status" value="1"/>
</dbReference>
<dbReference type="OrthoDB" id="9805644at2"/>
<dbReference type="PROSITE" id="PS00688">
    <property type="entry name" value="SIGMA54_INTERACT_3"/>
    <property type="match status" value="1"/>
</dbReference>
<dbReference type="Pfam" id="PF25601">
    <property type="entry name" value="AAA_lid_14"/>
    <property type="match status" value="1"/>
</dbReference>
<dbReference type="Pfam" id="PF02954">
    <property type="entry name" value="HTH_8"/>
    <property type="match status" value="1"/>
</dbReference>
<dbReference type="InterPro" id="IPR058031">
    <property type="entry name" value="AAA_lid_NorR"/>
</dbReference>
<dbReference type="InterPro" id="IPR009215">
    <property type="entry name" value="TIM-br_IGPS-like"/>
</dbReference>
<dbReference type="Gene3D" id="3.20.20.70">
    <property type="entry name" value="Aldolase class I"/>
    <property type="match status" value="1"/>
</dbReference>
<dbReference type="RefSeq" id="WP_146227471.1">
    <property type="nucleotide sequence ID" value="NZ_JAHBRY010000003.1"/>
</dbReference>
<reference evidence="7 8" key="1">
    <citation type="submission" date="2018-05" db="EMBL/GenBank/DDBJ databases">
        <title>Genomic Encyclopedia of Type Strains, Phase IV (KMG-IV): sequencing the most valuable type-strain genomes for metagenomic binning, comparative biology and taxonomic classification.</title>
        <authorList>
            <person name="Goeker M."/>
        </authorList>
    </citation>
    <scope>NUCLEOTIDE SEQUENCE [LARGE SCALE GENOMIC DNA]</scope>
    <source>
        <strain evidence="7 8">DSM 6462</strain>
    </source>
</reference>
<dbReference type="GO" id="GO:0000160">
    <property type="term" value="P:phosphorelay signal transduction system"/>
    <property type="evidence" value="ECO:0007669"/>
    <property type="project" value="UniProtKB-KW"/>
</dbReference>
<dbReference type="Gene3D" id="1.10.10.60">
    <property type="entry name" value="Homeodomain-like"/>
    <property type="match status" value="1"/>
</dbReference>
<dbReference type="InterPro" id="IPR027417">
    <property type="entry name" value="P-loop_NTPase"/>
</dbReference>
<dbReference type="InterPro" id="IPR025944">
    <property type="entry name" value="Sigma_54_int_dom_CS"/>
</dbReference>
<dbReference type="PRINTS" id="PR01590">
    <property type="entry name" value="HTHFIS"/>
</dbReference>
<keyword evidence="3" id="KW-0902">Two-component regulatory system</keyword>
<dbReference type="EMBL" id="QJJK01000010">
    <property type="protein sequence ID" value="PXW55292.1"/>
    <property type="molecule type" value="Genomic_DNA"/>
</dbReference>
<keyword evidence="5" id="KW-0804">Transcription</keyword>
<dbReference type="InterPro" id="IPR015813">
    <property type="entry name" value="Pyrv/PenolPyrv_kinase-like_dom"/>
</dbReference>
<dbReference type="InterPro" id="IPR002197">
    <property type="entry name" value="HTH_Fis"/>
</dbReference>
<dbReference type="SUPFAM" id="SSF46689">
    <property type="entry name" value="Homeodomain-like"/>
    <property type="match status" value="1"/>
</dbReference>
<dbReference type="InterPro" id="IPR009057">
    <property type="entry name" value="Homeodomain-like_sf"/>
</dbReference>
<protein>
    <submittedName>
        <fullName evidence="7">Putative TIM-barrel enzyme</fullName>
    </submittedName>
</protein>
<evidence type="ECO:0000256" key="4">
    <source>
        <dbReference type="ARBA" id="ARBA00023015"/>
    </source>
</evidence>
<evidence type="ECO:0000259" key="6">
    <source>
        <dbReference type="PROSITE" id="PS50045"/>
    </source>
</evidence>
<dbReference type="SUPFAM" id="SSF51621">
    <property type="entry name" value="Phosphoenolpyruvate/pyruvate domain"/>
    <property type="match status" value="1"/>
</dbReference>
<name>A0A2V3TZF9_9HYPH</name>
<feature type="domain" description="Sigma-54 factor interaction" evidence="6">
    <location>
        <begin position="317"/>
        <end position="545"/>
    </location>
</feature>
<evidence type="ECO:0000256" key="1">
    <source>
        <dbReference type="ARBA" id="ARBA00022741"/>
    </source>
</evidence>
<dbReference type="Pfam" id="PF00158">
    <property type="entry name" value="Sigma54_activat"/>
    <property type="match status" value="1"/>
</dbReference>
<keyword evidence="8" id="KW-1185">Reference proteome</keyword>
<evidence type="ECO:0000313" key="7">
    <source>
        <dbReference type="EMBL" id="PXW55292.1"/>
    </source>
</evidence>
<dbReference type="InterPro" id="IPR002078">
    <property type="entry name" value="Sigma_54_int"/>
</dbReference>
<dbReference type="InterPro" id="IPR051353">
    <property type="entry name" value="Tobamovirus_resist_UPF0261"/>
</dbReference>
<dbReference type="GO" id="GO:0043565">
    <property type="term" value="F:sequence-specific DNA binding"/>
    <property type="evidence" value="ECO:0007669"/>
    <property type="project" value="InterPro"/>
</dbReference>
<dbReference type="Pfam" id="PF09370">
    <property type="entry name" value="PEP_hydrolase"/>
    <property type="match status" value="1"/>
</dbReference>
<sequence>MARDEVRPHNAPREEGLQEGALQEALYRLRSELAVTRGARRRFLVGAAIGTGMAAQSATRGGADFLIALSAGRMRCIGEPSIAAMLPLRDSNEFVMSFAPTEILPRATVPVFFGAASFDPRLDLDALIERIAAGGFGGIANFPTAVLIDGAYRAFLEKSGVGFNRELDLLQRAKAQGLATLAYIQNEAEAAQAAAAGIDIVNIDLGWNVGGVLGASSDLRIEEAALIANRIAQRVRTESPTTRCVVEGGPIVSPRQLEEFCQIAEVDGYIGGSTIDRVPSEAAIEVVTAAFKAIGVLRQTVEGLESNRDKRRFPLALWGHSRAAEDARAMFARLAGTDHPVVLVGETGSGRRDVARALHTAGTRKARDLVVLQCANQPSERLRLDLFGCMAGAHPAIAKTRLGWLEIAHGSSLMLDDVDMLPPDVQSMMIEAVESGRFWRMGGDNSIVLNVRCLGIAKQDLRSLPDTAADPRFAEWLGCFTITLPPLRERLEDLPTLIEEALRAIERRRAGQRKTLDASAFRMLADHAWPGNLRELIAVLERAALAAPGEVITEKHLPPLSTDRAAMGSFKSEMDWILHGLKENRFRRGRAAAYLGISRKTLYNKMRAYGLLASGSER</sequence>